<keyword evidence="3" id="KW-1185">Reference proteome</keyword>
<dbReference type="Proteomes" id="UP001501563">
    <property type="component" value="Unassembled WGS sequence"/>
</dbReference>
<evidence type="ECO:0000256" key="1">
    <source>
        <dbReference type="SAM" id="MobiDB-lite"/>
    </source>
</evidence>
<accession>A0ABP7K5P9</accession>
<feature type="region of interest" description="Disordered" evidence="1">
    <location>
        <begin position="1"/>
        <end position="50"/>
    </location>
</feature>
<name>A0ABP7K5P9_9ACTN</name>
<reference evidence="3" key="1">
    <citation type="journal article" date="2019" name="Int. J. Syst. Evol. Microbiol.">
        <title>The Global Catalogue of Microorganisms (GCM) 10K type strain sequencing project: providing services to taxonomists for standard genome sequencing and annotation.</title>
        <authorList>
            <consortium name="The Broad Institute Genomics Platform"/>
            <consortium name="The Broad Institute Genome Sequencing Center for Infectious Disease"/>
            <person name="Wu L."/>
            <person name="Ma J."/>
        </authorList>
    </citation>
    <scope>NUCLEOTIDE SEQUENCE [LARGE SCALE GENOMIC DNA]</scope>
    <source>
        <strain evidence="3">JCM 16578</strain>
    </source>
</reference>
<protein>
    <submittedName>
        <fullName evidence="2">Uncharacterized protein</fullName>
    </submittedName>
</protein>
<comment type="caution">
    <text evidence="2">The sequence shown here is derived from an EMBL/GenBank/DDBJ whole genome shotgun (WGS) entry which is preliminary data.</text>
</comment>
<gene>
    <name evidence="2" type="ORF">GCM10022207_33900</name>
</gene>
<proteinExistence type="predicted"/>
<evidence type="ECO:0000313" key="3">
    <source>
        <dbReference type="Proteomes" id="UP001501563"/>
    </source>
</evidence>
<evidence type="ECO:0000313" key="2">
    <source>
        <dbReference type="EMBL" id="GAA3866685.1"/>
    </source>
</evidence>
<organism evidence="2 3">
    <name type="scientific">Streptomyces lannensis</name>
    <dbReference type="NCBI Taxonomy" id="766498"/>
    <lineage>
        <taxon>Bacteria</taxon>
        <taxon>Bacillati</taxon>
        <taxon>Actinomycetota</taxon>
        <taxon>Actinomycetes</taxon>
        <taxon>Kitasatosporales</taxon>
        <taxon>Streptomycetaceae</taxon>
        <taxon>Streptomyces</taxon>
    </lineage>
</organism>
<sequence>MRSAAPLCWSGRLGRANSAPRRGGPASVCPQDDMRKGANPPRTYPTPDHPTSIRLIARAVVDASAPLPTALPCGNAVPDLGVGLP</sequence>
<dbReference type="EMBL" id="BAAAZA010000008">
    <property type="protein sequence ID" value="GAA3866685.1"/>
    <property type="molecule type" value="Genomic_DNA"/>
</dbReference>